<keyword evidence="4" id="KW-0067">ATP-binding</keyword>
<feature type="compositionally biased region" description="Low complexity" evidence="5">
    <location>
        <begin position="513"/>
        <end position="524"/>
    </location>
</feature>
<feature type="domain" description="Protein kinase" evidence="7">
    <location>
        <begin position="1"/>
        <end position="167"/>
    </location>
</feature>
<evidence type="ECO:0000256" key="2">
    <source>
        <dbReference type="ARBA" id="ARBA00022741"/>
    </source>
</evidence>
<dbReference type="InterPro" id="IPR011009">
    <property type="entry name" value="Kinase-like_dom_sf"/>
</dbReference>
<organism evidence="8 9">
    <name type="scientific">Sorangium cellulosum</name>
    <name type="common">Polyangium cellulosum</name>
    <dbReference type="NCBI Taxonomy" id="56"/>
    <lineage>
        <taxon>Bacteria</taxon>
        <taxon>Pseudomonadati</taxon>
        <taxon>Myxococcota</taxon>
        <taxon>Polyangia</taxon>
        <taxon>Polyangiales</taxon>
        <taxon>Polyangiaceae</taxon>
        <taxon>Sorangium</taxon>
    </lineage>
</organism>
<proteinExistence type="predicted"/>
<feature type="transmembrane region" description="Helical" evidence="6">
    <location>
        <begin position="560"/>
        <end position="581"/>
    </location>
</feature>
<evidence type="ECO:0000259" key="7">
    <source>
        <dbReference type="PROSITE" id="PS50011"/>
    </source>
</evidence>
<keyword evidence="1" id="KW-0808">Transferase</keyword>
<dbReference type="Gene3D" id="1.10.510.10">
    <property type="entry name" value="Transferase(Phosphotransferase) domain 1"/>
    <property type="match status" value="1"/>
</dbReference>
<gene>
    <name evidence="8" type="ORF">SOCE26_072020</name>
</gene>
<keyword evidence="2" id="KW-0547">Nucleotide-binding</keyword>
<dbReference type="EMBL" id="CP012673">
    <property type="protein sequence ID" value="AUX45706.1"/>
    <property type="molecule type" value="Genomic_DNA"/>
</dbReference>
<evidence type="ECO:0000256" key="5">
    <source>
        <dbReference type="SAM" id="MobiDB-lite"/>
    </source>
</evidence>
<keyword evidence="3" id="KW-0418">Kinase</keyword>
<evidence type="ECO:0000256" key="1">
    <source>
        <dbReference type="ARBA" id="ARBA00022679"/>
    </source>
</evidence>
<feature type="compositionally biased region" description="Pro residues" evidence="5">
    <location>
        <begin position="501"/>
        <end position="512"/>
    </location>
</feature>
<sequence>METLATRILRDGPLNELDAVGWAIRLAKRIEALHALGVAHGAISPECVLTAAVDRTSKAILADLRQTPSRIAYQSPERIAGGTLSPGDDVWAIAATLYEVLTGTSAFGGGSDAETRQRIANTSPSPLAVFDVGDDDLQRILDDAFLRDRSARTTNAAAFRRALEEWHPDPAVRTLLPLDDEDSTNDEDDDEVRTLMRVSPLSSSQLTEILAQRALLEQSAGQPPPAPPERQRPPAAYPGGSPPRPGAAPGGAPGTRAAAAAPAAAGPVSRGRAPAPRWAPGVGAVPLAQSVSLEHDAEDDGLTIMRETSALGLPGGNTPVTSSRAGGTASIAHRLGQVGRAGFPGASAGSPAAGPPEPYAAGAPAAPFSGPERPPRPPTEREPLTGQHLQAGAARGLVDPDEAFLDEPTLDAPTLVDDVDDDDEDDVPTRSREAPSATPAPPQPLAALQAPPPLAAAAAPSRSAAAPLERGAGAPAAPTPGSLDAVAGGSSSPIGAAASAPSPPQQASPPPKSALAAQASAAPARGPTPGSAAPVSPPFGRSDGGGFVSEVPPPDRPGRLGVIIAVTVALLLAGGAMLFAARLGLLGAAPAVPGKGAPAAVAPPEVAAIAARVLPGRLLVEALDLGVEPAHVHALQQLGPEA</sequence>
<dbReference type="GO" id="GO:0005524">
    <property type="term" value="F:ATP binding"/>
    <property type="evidence" value="ECO:0007669"/>
    <property type="project" value="UniProtKB-KW"/>
</dbReference>
<feature type="compositionally biased region" description="Acidic residues" evidence="5">
    <location>
        <begin position="417"/>
        <end position="426"/>
    </location>
</feature>
<dbReference type="Proteomes" id="UP000238348">
    <property type="component" value="Chromosome"/>
</dbReference>
<keyword evidence="6" id="KW-0812">Transmembrane</keyword>
<feature type="compositionally biased region" description="Low complexity" evidence="5">
    <location>
        <begin position="254"/>
        <end position="276"/>
    </location>
</feature>
<feature type="region of interest" description="Disordered" evidence="5">
    <location>
        <begin position="342"/>
        <end position="553"/>
    </location>
</feature>
<reference evidence="8 9" key="1">
    <citation type="submission" date="2015-09" db="EMBL/GenBank/DDBJ databases">
        <title>Sorangium comparison.</title>
        <authorList>
            <person name="Zaburannyi N."/>
            <person name="Bunk B."/>
            <person name="Overmann J."/>
            <person name="Mueller R."/>
        </authorList>
    </citation>
    <scope>NUCLEOTIDE SEQUENCE [LARGE SCALE GENOMIC DNA]</scope>
    <source>
        <strain evidence="8 9">So ce26</strain>
    </source>
</reference>
<dbReference type="SUPFAM" id="SSF56112">
    <property type="entry name" value="Protein kinase-like (PK-like)"/>
    <property type="match status" value="1"/>
</dbReference>
<evidence type="ECO:0000313" key="8">
    <source>
        <dbReference type="EMBL" id="AUX45706.1"/>
    </source>
</evidence>
<accession>A0A2L0F2D1</accession>
<keyword evidence="6" id="KW-1133">Transmembrane helix</keyword>
<protein>
    <recommendedName>
        <fullName evidence="7">Protein kinase domain-containing protein</fullName>
    </recommendedName>
</protein>
<feature type="region of interest" description="Disordered" evidence="5">
    <location>
        <begin position="218"/>
        <end position="277"/>
    </location>
</feature>
<dbReference type="GO" id="GO:0004674">
    <property type="term" value="F:protein serine/threonine kinase activity"/>
    <property type="evidence" value="ECO:0007669"/>
    <property type="project" value="TreeGrafter"/>
</dbReference>
<dbReference type="PROSITE" id="PS50011">
    <property type="entry name" value="PROTEIN_KINASE_DOM"/>
    <property type="match status" value="1"/>
</dbReference>
<name>A0A2L0F2D1_SORCE</name>
<evidence type="ECO:0000256" key="6">
    <source>
        <dbReference type="SAM" id="Phobius"/>
    </source>
</evidence>
<keyword evidence="6" id="KW-0472">Membrane</keyword>
<dbReference type="AlphaFoldDB" id="A0A2L0F2D1"/>
<evidence type="ECO:0000313" key="9">
    <source>
        <dbReference type="Proteomes" id="UP000238348"/>
    </source>
</evidence>
<feature type="compositionally biased region" description="Acidic residues" evidence="5">
    <location>
        <begin position="399"/>
        <end position="409"/>
    </location>
</feature>
<feature type="compositionally biased region" description="Low complexity" evidence="5">
    <location>
        <begin position="359"/>
        <end position="371"/>
    </location>
</feature>
<dbReference type="PANTHER" id="PTHR43289">
    <property type="entry name" value="MITOGEN-ACTIVATED PROTEIN KINASE KINASE KINASE 20-RELATED"/>
    <property type="match status" value="1"/>
</dbReference>
<feature type="compositionally biased region" description="Pro residues" evidence="5">
    <location>
        <begin position="438"/>
        <end position="454"/>
    </location>
</feature>
<dbReference type="InterPro" id="IPR000719">
    <property type="entry name" value="Prot_kinase_dom"/>
</dbReference>
<feature type="compositionally biased region" description="Basic and acidic residues" evidence="5">
    <location>
        <begin position="373"/>
        <end position="383"/>
    </location>
</feature>
<feature type="compositionally biased region" description="Low complexity" evidence="5">
    <location>
        <begin position="455"/>
        <end position="500"/>
    </location>
</feature>
<evidence type="ECO:0000256" key="3">
    <source>
        <dbReference type="ARBA" id="ARBA00022777"/>
    </source>
</evidence>
<dbReference type="PANTHER" id="PTHR43289:SF6">
    <property type="entry name" value="SERINE_THREONINE-PROTEIN KINASE NEKL-3"/>
    <property type="match status" value="1"/>
</dbReference>
<evidence type="ECO:0000256" key="4">
    <source>
        <dbReference type="ARBA" id="ARBA00022840"/>
    </source>
</evidence>
<feature type="compositionally biased region" description="Low complexity" evidence="5">
    <location>
        <begin position="342"/>
        <end position="352"/>
    </location>
</feature>